<dbReference type="EMBL" id="LWBO01000003">
    <property type="protein sequence ID" value="OQP53130.1"/>
    <property type="molecule type" value="Genomic_DNA"/>
</dbReference>
<keyword evidence="1" id="KW-0472">Membrane</keyword>
<dbReference type="RefSeq" id="WP_014218333.1">
    <property type="nucleotide sequence ID" value="NZ_LWBO01000003.1"/>
</dbReference>
<protein>
    <submittedName>
        <fullName evidence="2">Uncharacterized protein</fullName>
    </submittedName>
</protein>
<evidence type="ECO:0000313" key="2">
    <source>
        <dbReference type="EMBL" id="OQP53130.1"/>
    </source>
</evidence>
<organism evidence="2 3">
    <name type="scientific">Niastella koreensis</name>
    <dbReference type="NCBI Taxonomy" id="354356"/>
    <lineage>
        <taxon>Bacteria</taxon>
        <taxon>Pseudomonadati</taxon>
        <taxon>Bacteroidota</taxon>
        <taxon>Chitinophagia</taxon>
        <taxon>Chitinophagales</taxon>
        <taxon>Chitinophagaceae</taxon>
        <taxon>Niastella</taxon>
    </lineage>
</organism>
<feature type="transmembrane region" description="Helical" evidence="1">
    <location>
        <begin position="76"/>
        <end position="100"/>
    </location>
</feature>
<sequence>MHLFKANILFYISFNLIGYVLMFISVMGTPGMLNEEKPGTKPLIKLMDILLPAAWKGIPVLLFASVLAFYFQFLLVGKLCAITSLSLGLGVLLTMIGIYWTQGRKG</sequence>
<comment type="caution">
    <text evidence="2">The sequence shown here is derived from an EMBL/GenBank/DDBJ whole genome shotgun (WGS) entry which is preliminary data.</text>
</comment>
<dbReference type="Proteomes" id="UP000192277">
    <property type="component" value="Unassembled WGS sequence"/>
</dbReference>
<evidence type="ECO:0000313" key="3">
    <source>
        <dbReference type="Proteomes" id="UP000192277"/>
    </source>
</evidence>
<feature type="transmembrane region" description="Helical" evidence="1">
    <location>
        <begin position="49"/>
        <end position="70"/>
    </location>
</feature>
<evidence type="ECO:0000256" key="1">
    <source>
        <dbReference type="SAM" id="Phobius"/>
    </source>
</evidence>
<gene>
    <name evidence="2" type="ORF">A4D02_22290</name>
</gene>
<reference evidence="2 3" key="1">
    <citation type="submission" date="2016-04" db="EMBL/GenBank/DDBJ databases">
        <authorList>
            <person name="Chen L."/>
            <person name="Zhuang W."/>
            <person name="Wang G."/>
        </authorList>
    </citation>
    <scope>NUCLEOTIDE SEQUENCE [LARGE SCALE GENOMIC DNA]</scope>
    <source>
        <strain evidence="3">GR20</strain>
    </source>
</reference>
<feature type="transmembrane region" description="Helical" evidence="1">
    <location>
        <begin position="6"/>
        <end position="28"/>
    </location>
</feature>
<keyword evidence="1" id="KW-0812">Transmembrane</keyword>
<keyword evidence="1" id="KW-1133">Transmembrane helix</keyword>
<name>A0ABX3P226_9BACT</name>
<accession>A0ABX3P226</accession>
<proteinExistence type="predicted"/>
<keyword evidence="3" id="KW-1185">Reference proteome</keyword>